<protein>
    <submittedName>
        <fullName evidence="1">Uncharacterized protein</fullName>
    </submittedName>
</protein>
<evidence type="ECO:0000313" key="2">
    <source>
        <dbReference type="Proteomes" id="UP000321595"/>
    </source>
</evidence>
<organism evidence="1 2">
    <name type="scientific">Microvenator marinus</name>
    <dbReference type="NCBI Taxonomy" id="2600177"/>
    <lineage>
        <taxon>Bacteria</taxon>
        <taxon>Deltaproteobacteria</taxon>
        <taxon>Bradymonadales</taxon>
        <taxon>Microvenatoraceae</taxon>
        <taxon>Microvenator</taxon>
    </lineage>
</organism>
<dbReference type="Proteomes" id="UP000321595">
    <property type="component" value="Chromosome"/>
</dbReference>
<accession>A0A5B8XRI6</accession>
<gene>
    <name evidence="1" type="ORF">FRD01_05105</name>
</gene>
<name>A0A5B8XRI6_9DELT</name>
<evidence type="ECO:0000313" key="1">
    <source>
        <dbReference type="EMBL" id="QED26633.1"/>
    </source>
</evidence>
<dbReference type="EMBL" id="CP042467">
    <property type="protein sequence ID" value="QED26633.1"/>
    <property type="molecule type" value="Genomic_DNA"/>
</dbReference>
<dbReference type="AlphaFoldDB" id="A0A5B8XRI6"/>
<dbReference type="RefSeq" id="WP_146958239.1">
    <property type="nucleotide sequence ID" value="NZ_CP042467.1"/>
</dbReference>
<reference evidence="1 2" key="1">
    <citation type="submission" date="2019-08" db="EMBL/GenBank/DDBJ databases">
        <authorList>
            <person name="Liang Q."/>
        </authorList>
    </citation>
    <scope>NUCLEOTIDE SEQUENCE [LARGE SCALE GENOMIC DNA]</scope>
    <source>
        <strain evidence="1 2">V1718</strain>
    </source>
</reference>
<sequence>MHFAHLILVLLGVLVIPSSGISQVPPQKLSTWMILDEVKGQVAADLVGEGVSRVSYDVSKIPSTDVGHRLLKHLLSLKWQSNLGGVRFVGIRLIDAQEDVIVYRYASAKLAIELEAETLRPMTLEIEFGEQRCLVVWQTPGAWRHVRGSCDGRPVFEIQEVRVSSPTSSP</sequence>
<keyword evidence="2" id="KW-1185">Reference proteome</keyword>
<dbReference type="KEGG" id="bbae:FRD01_05105"/>
<proteinExistence type="predicted"/>